<evidence type="ECO:0000313" key="1">
    <source>
        <dbReference type="EMBL" id="MEJ2904215.1"/>
    </source>
</evidence>
<gene>
    <name evidence="1" type="ORF">WAE58_17370</name>
</gene>
<keyword evidence="2" id="KW-1185">Reference proteome</keyword>
<proteinExistence type="predicted"/>
<accession>A0ABU8NPM8</accession>
<dbReference type="RefSeq" id="WP_288882234.1">
    <property type="nucleotide sequence ID" value="NZ_CBFGNQ010000031.1"/>
</dbReference>
<sequence>MMNQGDIFKKIGQILNELQDQYEFLAHNPEQLNELELELFMANANFLSDHVQIVKKLNNNKPVKEIPEHTLDSVVEKEEPLISQEPENVREVEEVKNHVPSFEFILNDNSSTDKFDFEEKSVDSIFDRPLSKEEERIIAEKQRLMESKSQFETTDQQPTEKVTQEPALVTSGIEEATIDEEPEPIQEPVVYKEEPVVQVQEEPEALEPAPIPTPEPVVFKAPEPAKAFVNETTPEPIQQEPVSNVRPTLNDILAGKNNNSSVNLNLESNKPTITDLKKGITLNEKLLYIKDLFNGYNLAYSEAIDLINKMPDLKTADTFLKNNYAEKNNWASKQTTVDKFYELLSQRFS</sequence>
<organism evidence="1 2">
    <name type="scientific">Pedobacter panaciterrae</name>
    <dbReference type="NCBI Taxonomy" id="363849"/>
    <lineage>
        <taxon>Bacteria</taxon>
        <taxon>Pseudomonadati</taxon>
        <taxon>Bacteroidota</taxon>
        <taxon>Sphingobacteriia</taxon>
        <taxon>Sphingobacteriales</taxon>
        <taxon>Sphingobacteriaceae</taxon>
        <taxon>Pedobacter</taxon>
    </lineage>
</organism>
<dbReference type="EMBL" id="JBBEUB010000006">
    <property type="protein sequence ID" value="MEJ2904215.1"/>
    <property type="molecule type" value="Genomic_DNA"/>
</dbReference>
<protein>
    <submittedName>
        <fullName evidence="1">Uncharacterized protein</fullName>
    </submittedName>
</protein>
<name>A0ABU8NPM8_9SPHI</name>
<reference evidence="1 2" key="1">
    <citation type="submission" date="2024-03" db="EMBL/GenBank/DDBJ databases">
        <title>Sequence of Lycoming College Course Isolates.</title>
        <authorList>
            <person name="Plotts O."/>
            <person name="Newman J."/>
        </authorList>
    </citation>
    <scope>NUCLEOTIDE SEQUENCE [LARGE SCALE GENOMIC DNA]</scope>
    <source>
        <strain evidence="1 2">CJB-3</strain>
    </source>
</reference>
<dbReference type="Proteomes" id="UP001378956">
    <property type="component" value="Unassembled WGS sequence"/>
</dbReference>
<evidence type="ECO:0000313" key="2">
    <source>
        <dbReference type="Proteomes" id="UP001378956"/>
    </source>
</evidence>
<comment type="caution">
    <text evidence="1">The sequence shown here is derived from an EMBL/GenBank/DDBJ whole genome shotgun (WGS) entry which is preliminary data.</text>
</comment>